<feature type="region of interest" description="Disordered" evidence="1">
    <location>
        <begin position="98"/>
        <end position="165"/>
    </location>
</feature>
<name>A0A2T6KF30_9RHOB</name>
<organism evidence="2 3">
    <name type="scientific">Yoonia sediminilitoris</name>
    <dbReference type="NCBI Taxonomy" id="1286148"/>
    <lineage>
        <taxon>Bacteria</taxon>
        <taxon>Pseudomonadati</taxon>
        <taxon>Pseudomonadota</taxon>
        <taxon>Alphaproteobacteria</taxon>
        <taxon>Rhodobacterales</taxon>
        <taxon>Paracoccaceae</taxon>
        <taxon>Yoonia</taxon>
    </lineage>
</organism>
<reference evidence="2 3" key="1">
    <citation type="submission" date="2018-04" db="EMBL/GenBank/DDBJ databases">
        <title>Genomic Encyclopedia of Archaeal and Bacterial Type Strains, Phase II (KMG-II): from individual species to whole genera.</title>
        <authorList>
            <person name="Goeker M."/>
        </authorList>
    </citation>
    <scope>NUCLEOTIDE SEQUENCE [LARGE SCALE GENOMIC DNA]</scope>
    <source>
        <strain evidence="2 3">DSM 29955</strain>
    </source>
</reference>
<dbReference type="Proteomes" id="UP000244523">
    <property type="component" value="Unassembled WGS sequence"/>
</dbReference>
<evidence type="ECO:0008006" key="4">
    <source>
        <dbReference type="Google" id="ProtNLM"/>
    </source>
</evidence>
<protein>
    <recommendedName>
        <fullName evidence="4">Helix-turn-helix protein</fullName>
    </recommendedName>
</protein>
<accession>A0A2T6KF30</accession>
<sequence>MAKLLPFKDVKFQWLNLISRDTTLSPRSIQIALYIVMVRFNGKRLRALTAHSVVAKDLNICTKTVQRSIRELRAKWFLIETGKCSDAPTTYRINPIGHEAASNLREKNQGEKPDENVRSDGQMRGQKCPTSGTKVSVACGQKRPPNLESLKHKKKKGVPPDLPKWRQSGESLVFVPGGGGRLERDWNEVLHRHGIDELYRVLPKAMNEGRAGYYLPALGPGPRGSKLLREQMSMIRRMVEQSSSVGALSDAA</sequence>
<dbReference type="AlphaFoldDB" id="A0A2T6KF30"/>
<evidence type="ECO:0000313" key="3">
    <source>
        <dbReference type="Proteomes" id="UP000244523"/>
    </source>
</evidence>
<evidence type="ECO:0000256" key="1">
    <source>
        <dbReference type="SAM" id="MobiDB-lite"/>
    </source>
</evidence>
<proteinExistence type="predicted"/>
<feature type="compositionally biased region" description="Basic and acidic residues" evidence="1">
    <location>
        <begin position="104"/>
        <end position="118"/>
    </location>
</feature>
<dbReference type="OrthoDB" id="8338377at2"/>
<gene>
    <name evidence="2" type="ORF">C8N45_107192</name>
</gene>
<comment type="caution">
    <text evidence="2">The sequence shown here is derived from an EMBL/GenBank/DDBJ whole genome shotgun (WGS) entry which is preliminary data.</text>
</comment>
<dbReference type="EMBL" id="QBUD01000007">
    <property type="protein sequence ID" value="PUB13731.1"/>
    <property type="molecule type" value="Genomic_DNA"/>
</dbReference>
<evidence type="ECO:0000313" key="2">
    <source>
        <dbReference type="EMBL" id="PUB13731.1"/>
    </source>
</evidence>
<dbReference type="RefSeq" id="WP_108386942.1">
    <property type="nucleotide sequence ID" value="NZ_QBUD01000007.1"/>
</dbReference>
<keyword evidence="3" id="KW-1185">Reference proteome</keyword>